<organism evidence="1 2">
    <name type="scientific">Thalassospira lucentensis</name>
    <dbReference type="NCBI Taxonomy" id="168935"/>
    <lineage>
        <taxon>Bacteria</taxon>
        <taxon>Pseudomonadati</taxon>
        <taxon>Pseudomonadota</taxon>
        <taxon>Alphaproteobacteria</taxon>
        <taxon>Rhodospirillales</taxon>
        <taxon>Thalassospiraceae</taxon>
        <taxon>Thalassospira</taxon>
    </lineage>
</organism>
<evidence type="ECO:0000313" key="1">
    <source>
        <dbReference type="EMBL" id="HBU98252.1"/>
    </source>
</evidence>
<feature type="non-terminal residue" evidence="1">
    <location>
        <position position="1"/>
    </location>
</feature>
<reference evidence="1 2" key="1">
    <citation type="journal article" date="2018" name="Nat. Biotechnol.">
        <title>A standardized bacterial taxonomy based on genome phylogeny substantially revises the tree of life.</title>
        <authorList>
            <person name="Parks D.H."/>
            <person name="Chuvochina M."/>
            <person name="Waite D.W."/>
            <person name="Rinke C."/>
            <person name="Skarshewski A."/>
            <person name="Chaumeil P.A."/>
            <person name="Hugenholtz P."/>
        </authorList>
    </citation>
    <scope>NUCLEOTIDE SEQUENCE [LARGE SCALE GENOMIC DNA]</scope>
    <source>
        <strain evidence="1">UBA8707</strain>
    </source>
</reference>
<name>A0A358HTC9_9PROT</name>
<proteinExistence type="predicted"/>
<accession>A0A358HTC9</accession>
<evidence type="ECO:0000313" key="2">
    <source>
        <dbReference type="Proteomes" id="UP000264753"/>
    </source>
</evidence>
<comment type="caution">
    <text evidence="1">The sequence shown here is derived from an EMBL/GenBank/DDBJ whole genome shotgun (WGS) entry which is preliminary data.</text>
</comment>
<dbReference type="Proteomes" id="UP000264753">
    <property type="component" value="Unassembled WGS sequence"/>
</dbReference>
<sequence>ITSAAVGLEGNGNPLEGALLSIRTDVAGQACTRFAG</sequence>
<protein>
    <submittedName>
        <fullName evidence="1">Gluconolaconase</fullName>
    </submittedName>
</protein>
<dbReference type="EMBL" id="DOOG01000083">
    <property type="protein sequence ID" value="HBU98252.1"/>
    <property type="molecule type" value="Genomic_DNA"/>
</dbReference>
<dbReference type="AlphaFoldDB" id="A0A358HTC9"/>
<gene>
    <name evidence="1" type="ORF">DEF21_10160</name>
</gene>